<proteinExistence type="predicted"/>
<dbReference type="AlphaFoldDB" id="A0A9P5ZEC7"/>
<comment type="caution">
    <text evidence="2">The sequence shown here is derived from an EMBL/GenBank/DDBJ whole genome shotgun (WGS) entry which is preliminary data.</text>
</comment>
<keyword evidence="1" id="KW-1133">Transmembrane helix</keyword>
<organism evidence="2 3">
    <name type="scientific">Pleurotus eryngii</name>
    <name type="common">Boletus of the steppes</name>
    <dbReference type="NCBI Taxonomy" id="5323"/>
    <lineage>
        <taxon>Eukaryota</taxon>
        <taxon>Fungi</taxon>
        <taxon>Dikarya</taxon>
        <taxon>Basidiomycota</taxon>
        <taxon>Agaricomycotina</taxon>
        <taxon>Agaricomycetes</taxon>
        <taxon>Agaricomycetidae</taxon>
        <taxon>Agaricales</taxon>
        <taxon>Pleurotineae</taxon>
        <taxon>Pleurotaceae</taxon>
        <taxon>Pleurotus</taxon>
    </lineage>
</organism>
<sequence length="83" mass="9305">MYTISTRSLMASICHFCGFVGLIHVGFWRSQRTALKSRWQIDAIPNGAFLRSLYVGVYVSTDKASREVTAVNTKCGDRDSLEN</sequence>
<keyword evidence="3" id="KW-1185">Reference proteome</keyword>
<gene>
    <name evidence="2" type="ORF">BDN71DRAFT_1459189</name>
</gene>
<feature type="transmembrane region" description="Helical" evidence="1">
    <location>
        <begin position="6"/>
        <end position="28"/>
    </location>
</feature>
<keyword evidence="1" id="KW-0812">Transmembrane</keyword>
<evidence type="ECO:0000313" key="3">
    <source>
        <dbReference type="Proteomes" id="UP000807025"/>
    </source>
</evidence>
<protein>
    <submittedName>
        <fullName evidence="2">Uncharacterized protein</fullName>
    </submittedName>
</protein>
<accession>A0A9P5ZEC7</accession>
<name>A0A9P5ZEC7_PLEER</name>
<reference evidence="2" key="1">
    <citation type="submission" date="2020-11" db="EMBL/GenBank/DDBJ databases">
        <authorList>
            <consortium name="DOE Joint Genome Institute"/>
            <person name="Ahrendt S."/>
            <person name="Riley R."/>
            <person name="Andreopoulos W."/>
            <person name="Labutti K."/>
            <person name="Pangilinan J."/>
            <person name="Ruiz-Duenas F.J."/>
            <person name="Barrasa J.M."/>
            <person name="Sanchez-Garcia M."/>
            <person name="Camarero S."/>
            <person name="Miyauchi S."/>
            <person name="Serrano A."/>
            <person name="Linde D."/>
            <person name="Babiker R."/>
            <person name="Drula E."/>
            <person name="Ayuso-Fernandez I."/>
            <person name="Pacheco R."/>
            <person name="Padilla G."/>
            <person name="Ferreira P."/>
            <person name="Barriuso J."/>
            <person name="Kellner H."/>
            <person name="Castanera R."/>
            <person name="Alfaro M."/>
            <person name="Ramirez L."/>
            <person name="Pisabarro A.G."/>
            <person name="Kuo A."/>
            <person name="Tritt A."/>
            <person name="Lipzen A."/>
            <person name="He G."/>
            <person name="Yan M."/>
            <person name="Ng V."/>
            <person name="Cullen D."/>
            <person name="Martin F."/>
            <person name="Rosso M.-N."/>
            <person name="Henrissat B."/>
            <person name="Hibbett D."/>
            <person name="Martinez A.T."/>
            <person name="Grigoriev I.V."/>
        </authorList>
    </citation>
    <scope>NUCLEOTIDE SEQUENCE</scope>
    <source>
        <strain evidence="2">ATCC 90797</strain>
    </source>
</reference>
<dbReference type="Proteomes" id="UP000807025">
    <property type="component" value="Unassembled WGS sequence"/>
</dbReference>
<dbReference type="EMBL" id="MU154999">
    <property type="protein sequence ID" value="KAF9486702.1"/>
    <property type="molecule type" value="Genomic_DNA"/>
</dbReference>
<evidence type="ECO:0000256" key="1">
    <source>
        <dbReference type="SAM" id="Phobius"/>
    </source>
</evidence>
<keyword evidence="1" id="KW-0472">Membrane</keyword>
<evidence type="ECO:0000313" key="2">
    <source>
        <dbReference type="EMBL" id="KAF9486702.1"/>
    </source>
</evidence>